<keyword evidence="2" id="KW-1185">Reference proteome</keyword>
<proteinExistence type="predicted"/>
<comment type="caution">
    <text evidence="1">The sequence shown here is derived from an EMBL/GenBank/DDBJ whole genome shotgun (WGS) entry which is preliminary data.</text>
</comment>
<organism evidence="1 2">
    <name type="scientific">Cervus elaphus hippelaphus</name>
    <name type="common">European red deer</name>
    <dbReference type="NCBI Taxonomy" id="46360"/>
    <lineage>
        <taxon>Eukaryota</taxon>
        <taxon>Metazoa</taxon>
        <taxon>Chordata</taxon>
        <taxon>Craniata</taxon>
        <taxon>Vertebrata</taxon>
        <taxon>Euteleostomi</taxon>
        <taxon>Mammalia</taxon>
        <taxon>Eutheria</taxon>
        <taxon>Laurasiatheria</taxon>
        <taxon>Artiodactyla</taxon>
        <taxon>Ruminantia</taxon>
        <taxon>Pecora</taxon>
        <taxon>Cervidae</taxon>
        <taxon>Cervinae</taxon>
        <taxon>Cervus</taxon>
    </lineage>
</organism>
<protein>
    <submittedName>
        <fullName evidence="1">Uncharacterized protein</fullName>
    </submittedName>
</protein>
<dbReference type="AlphaFoldDB" id="A0A212CBQ1"/>
<sequence>MATVVTHVPGMKRSMFSA</sequence>
<dbReference type="EMBL" id="MKHE01000023">
    <property type="protein sequence ID" value="OWK03418.1"/>
    <property type="molecule type" value="Genomic_DNA"/>
</dbReference>
<evidence type="ECO:0000313" key="1">
    <source>
        <dbReference type="EMBL" id="OWK03418.1"/>
    </source>
</evidence>
<gene>
    <name evidence="1" type="ORF">Celaphus_00007847</name>
</gene>
<dbReference type="Proteomes" id="UP000242450">
    <property type="component" value="Chromosome 23"/>
</dbReference>
<reference evidence="1 2" key="1">
    <citation type="journal article" date="2018" name="Mol. Genet. Genomics">
        <title>The red deer Cervus elaphus genome CerEla1.0: sequencing, annotating, genes, and chromosomes.</title>
        <authorList>
            <person name="Bana N.A."/>
            <person name="Nyiri A."/>
            <person name="Nagy J."/>
            <person name="Frank K."/>
            <person name="Nagy T."/>
            <person name="Steger V."/>
            <person name="Schiller M."/>
            <person name="Lakatos P."/>
            <person name="Sugar L."/>
            <person name="Horn P."/>
            <person name="Barta E."/>
            <person name="Orosz L."/>
        </authorList>
    </citation>
    <scope>NUCLEOTIDE SEQUENCE [LARGE SCALE GENOMIC DNA]</scope>
    <source>
        <strain evidence="1">Hungarian</strain>
    </source>
</reference>
<evidence type="ECO:0000313" key="2">
    <source>
        <dbReference type="Proteomes" id="UP000242450"/>
    </source>
</evidence>
<name>A0A212CBQ1_CEREH</name>
<accession>A0A212CBQ1</accession>